<dbReference type="EMBL" id="FMZE01000002">
    <property type="protein sequence ID" value="SDC42900.1"/>
    <property type="molecule type" value="Genomic_DNA"/>
</dbReference>
<accession>A0A222VKU3</accession>
<protein>
    <submittedName>
        <fullName evidence="1">Uncharacterized protein</fullName>
    </submittedName>
</protein>
<proteinExistence type="predicted"/>
<dbReference type="KEGG" id="pmad:BAY61_05315"/>
<gene>
    <name evidence="1" type="ORF">SAMN05421630_10267</name>
</gene>
<keyword evidence="2" id="KW-1185">Reference proteome</keyword>
<dbReference type="AlphaFoldDB" id="A0A222VKU3"/>
<dbReference type="RefSeq" id="WP_091799200.1">
    <property type="nucleotide sequence ID" value="NZ_CP016353.1"/>
</dbReference>
<sequence length="220" mass="22523">MTITGFAGVGGIGFVVLAIVINAVYLRAGLPLPTSGHSLEETTASLASVRDKLRAPSVVAPLTWLFLTVFAGGLLAALWRGAGETDAWALVGFAGVLMQNATFMVVEALRFGMAAAAAHGRGSVAGLWVTSNVLFGFNQAFLAIALLGFTAAGTGVDAIPGWHAVLGYASAVLLFFSSMASPYNADGASRVAFAGLLGWLGWATWIVVYSVALLGGGVFP</sequence>
<dbReference type="Proteomes" id="UP000199494">
    <property type="component" value="Unassembled WGS sequence"/>
</dbReference>
<evidence type="ECO:0000313" key="2">
    <source>
        <dbReference type="Proteomes" id="UP000199494"/>
    </source>
</evidence>
<reference evidence="1 2" key="1">
    <citation type="submission" date="2016-10" db="EMBL/GenBank/DDBJ databases">
        <authorList>
            <person name="de Groot N.N."/>
        </authorList>
    </citation>
    <scope>NUCLEOTIDE SEQUENCE [LARGE SCALE GENOMIC DNA]</scope>
    <source>
        <strain evidence="1 2">CGMCC 4.5506</strain>
    </source>
</reference>
<name>A0A222VKU3_9PSEU</name>
<evidence type="ECO:0000313" key="1">
    <source>
        <dbReference type="EMBL" id="SDC42900.1"/>
    </source>
</evidence>
<organism evidence="1 2">
    <name type="scientific">Prauserella marina</name>
    <dbReference type="NCBI Taxonomy" id="530584"/>
    <lineage>
        <taxon>Bacteria</taxon>
        <taxon>Bacillati</taxon>
        <taxon>Actinomycetota</taxon>
        <taxon>Actinomycetes</taxon>
        <taxon>Pseudonocardiales</taxon>
        <taxon>Pseudonocardiaceae</taxon>
        <taxon>Prauserella</taxon>
    </lineage>
</organism>
<dbReference type="STRING" id="530584.SAMN05421630_10267"/>
<dbReference type="OrthoDB" id="3699675at2"/>